<evidence type="ECO:0000313" key="4">
    <source>
        <dbReference type="EMBL" id="MCM5672128.1"/>
    </source>
</evidence>
<keyword evidence="4" id="KW-0378">Hydrolase</keyword>
<evidence type="ECO:0000259" key="2">
    <source>
        <dbReference type="Pfam" id="PF02517"/>
    </source>
</evidence>
<feature type="transmembrane region" description="Helical" evidence="1">
    <location>
        <begin position="78"/>
        <end position="97"/>
    </location>
</feature>
<dbReference type="RefSeq" id="WP_017175529.1">
    <property type="nucleotide sequence ID" value="NZ_CP014107.1"/>
</dbReference>
<accession>A0A3S7GVB2</accession>
<feature type="transmembrane region" description="Helical" evidence="1">
    <location>
        <begin position="200"/>
        <end position="220"/>
    </location>
</feature>
<dbReference type="GO" id="GO:0004175">
    <property type="term" value="F:endopeptidase activity"/>
    <property type="evidence" value="ECO:0007669"/>
    <property type="project" value="UniProtKB-ARBA"/>
</dbReference>
<reference evidence="3" key="1">
    <citation type="submission" date="2016-02" db="EMBL/GenBank/DDBJ databases">
        <title>Genomic sequence of a clinical Staphylococcus hominis isolate.</title>
        <authorList>
            <person name="McClure J.M."/>
            <person name="Zhang K."/>
        </authorList>
    </citation>
    <scope>NUCLEOTIDE SEQUENCE</scope>
    <source>
        <strain evidence="3">C34847</strain>
    </source>
</reference>
<protein>
    <submittedName>
        <fullName evidence="3">CAAX protease</fullName>
    </submittedName>
    <submittedName>
        <fullName evidence="4">CPBP family intramembrane metalloprotease</fullName>
    </submittedName>
</protein>
<keyword evidence="5" id="KW-1185">Reference proteome</keyword>
<feature type="transmembrane region" description="Helical" evidence="1">
    <location>
        <begin position="148"/>
        <end position="167"/>
    </location>
</feature>
<organism evidence="3">
    <name type="scientific">Staphylococcus hominis</name>
    <dbReference type="NCBI Taxonomy" id="1290"/>
    <lineage>
        <taxon>Bacteria</taxon>
        <taxon>Bacillati</taxon>
        <taxon>Bacillota</taxon>
        <taxon>Bacilli</taxon>
        <taxon>Bacillales</taxon>
        <taxon>Staphylococcaceae</taxon>
        <taxon>Staphylococcus</taxon>
    </lineage>
</organism>
<sequence length="275" mass="31158">MKIIKIVGMFLLAIIIMVISQTIALLFDTLIPFYGIGTILSSITYILLTFFIVRWIITHVFKEALSSYRMTKPVFHPIYLILGIALPCVVYAIYFIFIPGDFKIHHFNSISKTIHDLSYIIFMQAAAGAIVEEIVCRGLLMGYIEKKTNIRIAIVVTSLFFGVIHLLNGALNVTSFLLLLASGTLVGMMFGIATYRFNTIWASITLHFFWNVFQVVYITTKETDYNVFQYVLRFKNMVLTGGQFGFETSIVSTIGYTIVIIVLLMCRTPYKGSNL</sequence>
<dbReference type="AlphaFoldDB" id="A0A3S7GVB2"/>
<proteinExistence type="predicted"/>
<feature type="domain" description="CAAX prenyl protease 2/Lysostaphin resistance protein A-like" evidence="2">
    <location>
        <begin position="119"/>
        <end position="213"/>
    </location>
</feature>
<dbReference type="PANTHER" id="PTHR39430">
    <property type="entry name" value="MEMBRANE-ASSOCIATED PROTEASE-RELATED"/>
    <property type="match status" value="1"/>
</dbReference>
<feature type="transmembrane region" description="Helical" evidence="1">
    <location>
        <begin position="244"/>
        <end position="266"/>
    </location>
</feature>
<dbReference type="EMBL" id="JAGHKT020000005">
    <property type="protein sequence ID" value="MCM5672128.1"/>
    <property type="molecule type" value="Genomic_DNA"/>
</dbReference>
<name>A0A3S7GVB2_STAHO</name>
<feature type="transmembrane region" description="Helical" evidence="1">
    <location>
        <begin position="7"/>
        <end position="27"/>
    </location>
</feature>
<keyword evidence="3" id="KW-0645">Protease</keyword>
<feature type="transmembrane region" description="Helical" evidence="1">
    <location>
        <begin position="117"/>
        <end position="136"/>
    </location>
</feature>
<keyword evidence="1" id="KW-1133">Transmembrane helix</keyword>
<reference evidence="4 5" key="2">
    <citation type="submission" date="2022-06" db="EMBL/GenBank/DDBJ databases">
        <title>Staphylococcus hominis ShoR14 genome sequence.</title>
        <authorList>
            <person name="Yeo C.C."/>
            <person name="Chew C.H."/>
            <person name="Che Hamzah A.M."/>
            <person name="Al-Trad E.I."/>
        </authorList>
    </citation>
    <scope>NUCLEOTIDE SEQUENCE [LARGE SCALE GENOMIC DNA]</scope>
    <source>
        <strain evidence="4 5">ShoR14</strain>
    </source>
</reference>
<evidence type="ECO:0000256" key="1">
    <source>
        <dbReference type="SAM" id="Phobius"/>
    </source>
</evidence>
<evidence type="ECO:0000313" key="3">
    <source>
        <dbReference type="EMBL" id="AVI06355.1"/>
    </source>
</evidence>
<dbReference type="Pfam" id="PF02517">
    <property type="entry name" value="Rce1-like"/>
    <property type="match status" value="1"/>
</dbReference>
<dbReference type="GO" id="GO:0006508">
    <property type="term" value="P:proteolysis"/>
    <property type="evidence" value="ECO:0007669"/>
    <property type="project" value="UniProtKB-KW"/>
</dbReference>
<feature type="transmembrane region" description="Helical" evidence="1">
    <location>
        <begin position="33"/>
        <end position="57"/>
    </location>
</feature>
<dbReference type="InterPro" id="IPR003675">
    <property type="entry name" value="Rce1/LyrA-like_dom"/>
</dbReference>
<dbReference type="Proteomes" id="UP000665944">
    <property type="component" value="Unassembled WGS sequence"/>
</dbReference>
<dbReference type="GO" id="GO:0008237">
    <property type="term" value="F:metallopeptidase activity"/>
    <property type="evidence" value="ECO:0007669"/>
    <property type="project" value="UniProtKB-KW"/>
</dbReference>
<evidence type="ECO:0000313" key="5">
    <source>
        <dbReference type="Proteomes" id="UP000665944"/>
    </source>
</evidence>
<keyword evidence="1" id="KW-0472">Membrane</keyword>
<dbReference type="GO" id="GO:0080120">
    <property type="term" value="P:CAAX-box protein maturation"/>
    <property type="evidence" value="ECO:0007669"/>
    <property type="project" value="UniProtKB-ARBA"/>
</dbReference>
<keyword evidence="4" id="KW-0482">Metalloprotease</keyword>
<gene>
    <name evidence="3" type="ORF">AZE34_06175</name>
    <name evidence="4" type="ORF">J7T32_005010</name>
</gene>
<feature type="transmembrane region" description="Helical" evidence="1">
    <location>
        <begin position="173"/>
        <end position="193"/>
    </location>
</feature>
<keyword evidence="1" id="KW-0812">Transmembrane</keyword>
<dbReference type="EMBL" id="CP014567">
    <property type="protein sequence ID" value="AVI06355.1"/>
    <property type="molecule type" value="Genomic_DNA"/>
</dbReference>
<dbReference type="PANTHER" id="PTHR39430:SF1">
    <property type="entry name" value="PROTEASE"/>
    <property type="match status" value="1"/>
</dbReference>